<gene>
    <name evidence="4" type="ORF">GB928_002030</name>
</gene>
<evidence type="ECO:0000256" key="1">
    <source>
        <dbReference type="ARBA" id="ARBA00008911"/>
    </source>
</evidence>
<organism evidence="4 5">
    <name type="scientific">Shinella curvata</name>
    <dbReference type="NCBI Taxonomy" id="1817964"/>
    <lineage>
        <taxon>Bacteria</taxon>
        <taxon>Pseudomonadati</taxon>
        <taxon>Pseudomonadota</taxon>
        <taxon>Alphaproteobacteria</taxon>
        <taxon>Hyphomicrobiales</taxon>
        <taxon>Rhizobiaceae</taxon>
        <taxon>Shinella</taxon>
    </lineage>
</organism>
<dbReference type="EC" id="2.5.1.54" evidence="3"/>
<sequence length="457" mass="50783">MAQNWTPTSWRQKPIQQVPDYPDLAALAATEERLAKFPPLVFAGEARRLKASLANVAEGKGFLLQGGDCAESFAEHGADTIRDFFRAFLQMAVVLTFGAQQPVVKVGRIAGQFAKPRSSGIEKQGDVSLPSYRGDIINGIEFTEEARIPNPERQIMAYRQSAATLNLLRAFAMGGYANLDNVHQWMLGFVKDSPQAERYRKLADRISETMDFMKAIGITPETNPNLRETDFFTSHEALLLGYEQALTRVDSTSGDWYATSGHMIWIGDRTRQADHAHIEYCRGIKNPLGLKCGPSLTGDGLLELIDLLNPTNEAGRLTLICRFGHDKVADNLPKLIRAVEREGKKVVWSCDPMHGNTITLNNYKTRPFERILSEVESFFQIHRAEGTHPGGIHIEMTGNDVTECTGGARALSGDDLADRYHTHCDPRLNADQALELAFLLAERMKGGRDEKRLVVNG</sequence>
<dbReference type="InterPro" id="IPR013785">
    <property type="entry name" value="Aldolase_TIM"/>
</dbReference>
<comment type="caution">
    <text evidence="4">The sequence shown here is derived from an EMBL/GenBank/DDBJ whole genome shotgun (WGS) entry which is preliminary data.</text>
</comment>
<evidence type="ECO:0000313" key="5">
    <source>
        <dbReference type="Proteomes" id="UP001177080"/>
    </source>
</evidence>
<dbReference type="PANTHER" id="PTHR21337">
    <property type="entry name" value="PHOSPHO-2-DEHYDRO-3-DEOXYHEPTONATE ALDOLASE 1, 2"/>
    <property type="match status" value="1"/>
</dbReference>
<evidence type="ECO:0000256" key="2">
    <source>
        <dbReference type="ARBA" id="ARBA00022679"/>
    </source>
</evidence>
<name>A0ABT8X8G5_9HYPH</name>
<evidence type="ECO:0000256" key="3">
    <source>
        <dbReference type="RuleBase" id="RU363071"/>
    </source>
</evidence>
<dbReference type="PANTHER" id="PTHR21337:SF0">
    <property type="entry name" value="PHOSPHO-2-DEHYDRO-3-DEOXYHEPTONATE ALDOLASE"/>
    <property type="match status" value="1"/>
</dbReference>
<dbReference type="InterPro" id="IPR002480">
    <property type="entry name" value="DAHP_synth_2"/>
</dbReference>
<dbReference type="EMBL" id="WHSC02000001">
    <property type="protein sequence ID" value="MDO6119956.1"/>
    <property type="molecule type" value="Genomic_DNA"/>
</dbReference>
<accession>A0ABT8X8G5</accession>
<dbReference type="RefSeq" id="WP_244759138.1">
    <property type="nucleotide sequence ID" value="NZ_JALJCJ010000001.1"/>
</dbReference>
<dbReference type="Gene3D" id="3.20.20.70">
    <property type="entry name" value="Aldolase class I"/>
    <property type="match status" value="1"/>
</dbReference>
<comment type="similarity">
    <text evidence="1 3">Belongs to the class-II DAHP synthase family.</text>
</comment>
<keyword evidence="5" id="KW-1185">Reference proteome</keyword>
<proteinExistence type="inferred from homology"/>
<protein>
    <recommendedName>
        <fullName evidence="3">Phospho-2-dehydro-3-deoxyheptonate aldolase</fullName>
        <ecNumber evidence="3">2.5.1.54</ecNumber>
    </recommendedName>
</protein>
<dbReference type="NCBIfam" id="TIGR01358">
    <property type="entry name" value="DAHP_synth_II"/>
    <property type="match status" value="1"/>
</dbReference>
<dbReference type="GO" id="GO:0003849">
    <property type="term" value="F:3-deoxy-7-phosphoheptulonate synthase activity"/>
    <property type="evidence" value="ECO:0007669"/>
    <property type="project" value="UniProtKB-EC"/>
</dbReference>
<comment type="catalytic activity">
    <reaction evidence="3">
        <text>D-erythrose 4-phosphate + phosphoenolpyruvate + H2O = 7-phospho-2-dehydro-3-deoxy-D-arabino-heptonate + phosphate</text>
        <dbReference type="Rhea" id="RHEA:14717"/>
        <dbReference type="ChEBI" id="CHEBI:15377"/>
        <dbReference type="ChEBI" id="CHEBI:16897"/>
        <dbReference type="ChEBI" id="CHEBI:43474"/>
        <dbReference type="ChEBI" id="CHEBI:58394"/>
        <dbReference type="ChEBI" id="CHEBI:58702"/>
        <dbReference type="EC" id="2.5.1.54"/>
    </reaction>
</comment>
<evidence type="ECO:0000313" key="4">
    <source>
        <dbReference type="EMBL" id="MDO6119956.1"/>
    </source>
</evidence>
<keyword evidence="2 3" id="KW-0808">Transferase</keyword>
<dbReference type="SUPFAM" id="SSF51569">
    <property type="entry name" value="Aldolase"/>
    <property type="match status" value="1"/>
</dbReference>
<dbReference type="Proteomes" id="UP001177080">
    <property type="component" value="Unassembled WGS sequence"/>
</dbReference>
<reference evidence="4" key="1">
    <citation type="submission" date="2022-04" db="EMBL/GenBank/DDBJ databases">
        <title>Shinella lacus sp. nov., a novel member of the genus Shinella from water.</title>
        <authorList>
            <person name="Deng Y."/>
        </authorList>
    </citation>
    <scope>NUCLEOTIDE SEQUENCE</scope>
    <source>
        <strain evidence="4">JCM 31239</strain>
    </source>
</reference>
<dbReference type="Pfam" id="PF01474">
    <property type="entry name" value="DAHP_synth_2"/>
    <property type="match status" value="1"/>
</dbReference>